<dbReference type="Gene3D" id="2.40.50.140">
    <property type="entry name" value="Nucleic acid-binding proteins"/>
    <property type="match status" value="1"/>
</dbReference>
<keyword evidence="3" id="KW-0963">Cytoplasm</keyword>
<evidence type="ECO:0000256" key="2">
    <source>
        <dbReference type="ARBA" id="ARBA00012163"/>
    </source>
</evidence>
<dbReference type="Pfam" id="PF00773">
    <property type="entry name" value="RNB"/>
    <property type="match status" value="1"/>
</dbReference>
<dbReference type="SMART" id="SM00316">
    <property type="entry name" value="S1"/>
    <property type="match status" value="1"/>
</dbReference>
<protein>
    <recommendedName>
        <fullName evidence="2">exoribonuclease II</fullName>
        <ecNumber evidence="2">3.1.13.1</ecNumber>
    </recommendedName>
</protein>
<feature type="region of interest" description="Disordered" evidence="8">
    <location>
        <begin position="1"/>
        <end position="20"/>
    </location>
</feature>
<dbReference type="PANTHER" id="PTHR23355">
    <property type="entry name" value="RIBONUCLEASE"/>
    <property type="match status" value="1"/>
</dbReference>
<accession>A0A3B0SZB6</accession>
<dbReference type="CDD" id="cd04471">
    <property type="entry name" value="S1_RNase_R"/>
    <property type="match status" value="1"/>
</dbReference>
<evidence type="ECO:0000256" key="5">
    <source>
        <dbReference type="ARBA" id="ARBA00022801"/>
    </source>
</evidence>
<dbReference type="Pfam" id="PF17876">
    <property type="entry name" value="CSD2"/>
    <property type="match status" value="1"/>
</dbReference>
<keyword evidence="4" id="KW-0540">Nuclease</keyword>
<dbReference type="GO" id="GO:0003723">
    <property type="term" value="F:RNA binding"/>
    <property type="evidence" value="ECO:0007669"/>
    <property type="project" value="UniProtKB-KW"/>
</dbReference>
<feature type="compositionally biased region" description="Basic residues" evidence="8">
    <location>
        <begin position="7"/>
        <end position="16"/>
    </location>
</feature>
<dbReference type="SUPFAM" id="SSF50249">
    <property type="entry name" value="Nucleic acid-binding proteins"/>
    <property type="match status" value="2"/>
</dbReference>
<proteinExistence type="inferred from homology"/>
<organism evidence="10">
    <name type="scientific">hydrothermal vent metagenome</name>
    <dbReference type="NCBI Taxonomy" id="652676"/>
    <lineage>
        <taxon>unclassified sequences</taxon>
        <taxon>metagenomes</taxon>
        <taxon>ecological metagenomes</taxon>
    </lineage>
</organism>
<evidence type="ECO:0000256" key="7">
    <source>
        <dbReference type="ARBA" id="ARBA00022884"/>
    </source>
</evidence>
<dbReference type="InterPro" id="IPR003029">
    <property type="entry name" value="S1_domain"/>
</dbReference>
<evidence type="ECO:0000256" key="4">
    <source>
        <dbReference type="ARBA" id="ARBA00022722"/>
    </source>
</evidence>
<dbReference type="PROSITE" id="PS50126">
    <property type="entry name" value="S1"/>
    <property type="match status" value="1"/>
</dbReference>
<evidence type="ECO:0000256" key="1">
    <source>
        <dbReference type="ARBA" id="ARBA00001849"/>
    </source>
</evidence>
<dbReference type="NCBIfam" id="TIGR00358">
    <property type="entry name" value="3_prime_RNase"/>
    <property type="match status" value="1"/>
</dbReference>
<feature type="region of interest" description="Disordered" evidence="8">
    <location>
        <begin position="733"/>
        <end position="767"/>
    </location>
</feature>
<keyword evidence="5" id="KW-0378">Hydrolase</keyword>
<dbReference type="Pfam" id="PF00575">
    <property type="entry name" value="S1"/>
    <property type="match status" value="1"/>
</dbReference>
<dbReference type="HAMAP" id="MF_01895">
    <property type="entry name" value="RNase_R"/>
    <property type="match status" value="1"/>
</dbReference>
<dbReference type="InterPro" id="IPR050180">
    <property type="entry name" value="RNR_Ribonuclease"/>
</dbReference>
<dbReference type="InterPro" id="IPR004476">
    <property type="entry name" value="RNase_II/RNase_R"/>
</dbReference>
<feature type="compositionally biased region" description="Basic residues" evidence="8">
    <location>
        <begin position="742"/>
        <end position="767"/>
    </location>
</feature>
<dbReference type="GO" id="GO:0008859">
    <property type="term" value="F:exoribonuclease II activity"/>
    <property type="evidence" value="ECO:0007669"/>
    <property type="project" value="UniProtKB-EC"/>
</dbReference>
<dbReference type="PANTHER" id="PTHR23355:SF9">
    <property type="entry name" value="DIS3-LIKE EXONUCLEASE 2"/>
    <property type="match status" value="1"/>
</dbReference>
<gene>
    <name evidence="10" type="ORF">MNBD_ALPHA04-985</name>
</gene>
<dbReference type="InterPro" id="IPR022966">
    <property type="entry name" value="RNase_II/R_CS"/>
</dbReference>
<dbReference type="InterPro" id="IPR001900">
    <property type="entry name" value="RNase_II/R"/>
</dbReference>
<keyword evidence="7" id="KW-0694">RNA-binding</keyword>
<sequence length="767" mass="85060">MAQPSKNKYKKPHKPKQVPTRKQILEFIQKSDQPAGKREIAKAFGLRGSDKIALKALLKDMADEGLIDATPGRAFHKMGGIPKVTVLKIIEIDGNEAIGVPERWEADSAPLPKLRIKEKGRRAALAIGDRILARTEERGQGHIAYVMKKLAQSSEMLMGIVEKDERDRFWLKPVDRKIRRSTAISDLGDAKVGNLVMAEPHGRGSHIKARVKDILGDPFAPKSFSLIAINKYEIPNVFPSGVLNEAEIATNLKLSKENREDLRHLPIVAIDPSDARDHDDAIWAEPDDDPNNKGGYRAIIAIADVSFYVRPGTALDKEAYKRGNSVYFPDRVVPMLPEALSTDVCSLKQNVERAALVCHLTVDAKGKMTASRFTRAIVKLAGNIAYEDAQAAIDGKASHPLAKSALRPLWDCWKLLKSARDAREPLDLDLPEKRVVLDDNGKIAEIAVRERLDAHRLVEDYMIAANVAAAKMLETKKSPLIYRVHEVPSREKLVALKDYLKSFDVSFAMGQVIKPAVFNRLIAQVGEGEILPLVMEQILRSQTQAYYGATNMGHFGLSLGSYAHFTSPIRRYADLLVHRALVSACKLEQPNPSQTDIPAKSGLSDGEADRLDLIAEKISKLERRAMMAERETVDRYISAHLSDRVGEVLKCRITGVQNFGFFATVEELGGDGLVPVRTLGAERFDYDEQKQQLEGVDSGTTYNIGQKIELRLMEANAATGSLLFELAEGANHMSGGYSPDRRGRKRGSYKKGKRGRPTNISHKGRKR</sequence>
<comment type="catalytic activity">
    <reaction evidence="1">
        <text>Exonucleolytic cleavage in the 3'- to 5'-direction to yield nucleoside 5'-phosphates.</text>
        <dbReference type="EC" id="3.1.13.1"/>
    </reaction>
</comment>
<dbReference type="NCBIfam" id="TIGR02063">
    <property type="entry name" value="RNase_R"/>
    <property type="match status" value="1"/>
</dbReference>
<keyword evidence="6" id="KW-0269">Exonuclease</keyword>
<dbReference type="GO" id="GO:0005829">
    <property type="term" value="C:cytosol"/>
    <property type="evidence" value="ECO:0007669"/>
    <property type="project" value="TreeGrafter"/>
</dbReference>
<dbReference type="EMBL" id="UOEF01000295">
    <property type="protein sequence ID" value="VAW00116.1"/>
    <property type="molecule type" value="Genomic_DNA"/>
</dbReference>
<dbReference type="InterPro" id="IPR011805">
    <property type="entry name" value="RNase_R"/>
</dbReference>
<evidence type="ECO:0000256" key="6">
    <source>
        <dbReference type="ARBA" id="ARBA00022839"/>
    </source>
</evidence>
<dbReference type="InterPro" id="IPR012340">
    <property type="entry name" value="NA-bd_OB-fold"/>
</dbReference>
<dbReference type="SMART" id="SM00955">
    <property type="entry name" value="RNB"/>
    <property type="match status" value="1"/>
</dbReference>
<evidence type="ECO:0000256" key="8">
    <source>
        <dbReference type="SAM" id="MobiDB-lite"/>
    </source>
</evidence>
<feature type="domain" description="S1 motif" evidence="9">
    <location>
        <begin position="646"/>
        <end position="727"/>
    </location>
</feature>
<reference evidence="10" key="1">
    <citation type="submission" date="2018-06" db="EMBL/GenBank/DDBJ databases">
        <authorList>
            <person name="Zhirakovskaya E."/>
        </authorList>
    </citation>
    <scope>NUCLEOTIDE SEQUENCE</scope>
</reference>
<dbReference type="EC" id="3.1.13.1" evidence="2"/>
<dbReference type="PROSITE" id="PS01175">
    <property type="entry name" value="RIBONUCLEASE_II"/>
    <property type="match status" value="1"/>
</dbReference>
<dbReference type="GO" id="GO:0006402">
    <property type="term" value="P:mRNA catabolic process"/>
    <property type="evidence" value="ECO:0007669"/>
    <property type="project" value="TreeGrafter"/>
</dbReference>
<evidence type="ECO:0000256" key="3">
    <source>
        <dbReference type="ARBA" id="ARBA00022490"/>
    </source>
</evidence>
<name>A0A3B0SZB6_9ZZZZ</name>
<dbReference type="InterPro" id="IPR040476">
    <property type="entry name" value="CSD2"/>
</dbReference>
<dbReference type="AlphaFoldDB" id="A0A3B0SZB6"/>
<evidence type="ECO:0000259" key="9">
    <source>
        <dbReference type="PROSITE" id="PS50126"/>
    </source>
</evidence>
<evidence type="ECO:0000313" key="10">
    <source>
        <dbReference type="EMBL" id="VAW00116.1"/>
    </source>
</evidence>